<dbReference type="EMBL" id="KZ301990">
    <property type="protein sequence ID" value="PFH51206.1"/>
    <property type="molecule type" value="Genomic_DNA"/>
</dbReference>
<evidence type="ECO:0000256" key="1">
    <source>
        <dbReference type="ARBA" id="ARBA00022723"/>
    </source>
</evidence>
<feature type="compositionally biased region" description="Polar residues" evidence="5">
    <location>
        <begin position="13"/>
        <end position="25"/>
    </location>
</feature>
<feature type="compositionally biased region" description="Low complexity" evidence="5">
    <location>
        <begin position="823"/>
        <end position="834"/>
    </location>
</feature>
<proteinExistence type="predicted"/>
<feature type="compositionally biased region" description="Low complexity" evidence="5">
    <location>
        <begin position="701"/>
        <end position="730"/>
    </location>
</feature>
<reference evidence="7 8" key="1">
    <citation type="submission" date="2014-02" db="EMBL/GenBank/DDBJ databases">
        <title>Transposable element dynamics among asymbiotic and ectomycorrhizal Amanita fungi.</title>
        <authorList>
            <consortium name="DOE Joint Genome Institute"/>
            <person name="Hess J."/>
            <person name="Skrede I."/>
            <person name="Wolfe B."/>
            <person name="LaButti K."/>
            <person name="Ohm R.A."/>
            <person name="Grigoriev I.V."/>
            <person name="Pringle A."/>
        </authorList>
    </citation>
    <scope>NUCLEOTIDE SEQUENCE [LARGE SCALE GENOMIC DNA]</scope>
    <source>
        <strain evidence="7 8">SKay4041</strain>
    </source>
</reference>
<evidence type="ECO:0000259" key="6">
    <source>
        <dbReference type="PROSITE" id="PS50089"/>
    </source>
</evidence>
<feature type="compositionally biased region" description="Low complexity" evidence="5">
    <location>
        <begin position="888"/>
        <end position="902"/>
    </location>
</feature>
<dbReference type="PROSITE" id="PS50089">
    <property type="entry name" value="ZF_RING_2"/>
    <property type="match status" value="1"/>
</dbReference>
<dbReference type="SUPFAM" id="SSF57850">
    <property type="entry name" value="RING/U-box"/>
    <property type="match status" value="1"/>
</dbReference>
<evidence type="ECO:0000256" key="4">
    <source>
        <dbReference type="PROSITE-ProRule" id="PRU00175"/>
    </source>
</evidence>
<dbReference type="STRING" id="703135.A0A2A9NTV3"/>
<feature type="compositionally biased region" description="Polar residues" evidence="5">
    <location>
        <begin position="532"/>
        <end position="584"/>
    </location>
</feature>
<feature type="region of interest" description="Disordered" evidence="5">
    <location>
        <begin position="358"/>
        <end position="399"/>
    </location>
</feature>
<gene>
    <name evidence="7" type="ORF">AMATHDRAFT_59465</name>
</gene>
<name>A0A2A9NTV3_9AGAR</name>
<feature type="domain" description="RING-type" evidence="6">
    <location>
        <begin position="343"/>
        <end position="435"/>
    </location>
</feature>
<keyword evidence="3" id="KW-0862">Zinc</keyword>
<feature type="region of interest" description="Disordered" evidence="5">
    <location>
        <begin position="1"/>
        <end position="69"/>
    </location>
</feature>
<feature type="compositionally biased region" description="Polar residues" evidence="5">
    <location>
        <begin position="731"/>
        <end position="744"/>
    </location>
</feature>
<protein>
    <recommendedName>
        <fullName evidence="6">RING-type domain-containing protein</fullName>
    </recommendedName>
</protein>
<feature type="compositionally biased region" description="Polar residues" evidence="5">
    <location>
        <begin position="59"/>
        <end position="69"/>
    </location>
</feature>
<evidence type="ECO:0000256" key="2">
    <source>
        <dbReference type="ARBA" id="ARBA00022771"/>
    </source>
</evidence>
<evidence type="ECO:0000256" key="5">
    <source>
        <dbReference type="SAM" id="MobiDB-lite"/>
    </source>
</evidence>
<dbReference type="InterPro" id="IPR001841">
    <property type="entry name" value="Znf_RING"/>
</dbReference>
<feature type="region of interest" description="Disordered" evidence="5">
    <location>
        <begin position="888"/>
        <end position="918"/>
    </location>
</feature>
<feature type="compositionally biased region" description="Polar residues" evidence="5">
    <location>
        <begin position="592"/>
        <end position="614"/>
    </location>
</feature>
<dbReference type="PANTHER" id="PTHR15710">
    <property type="entry name" value="E3 UBIQUITIN-PROTEIN LIGASE PRAJA"/>
    <property type="match status" value="1"/>
</dbReference>
<evidence type="ECO:0000313" key="7">
    <source>
        <dbReference type="EMBL" id="PFH51206.1"/>
    </source>
</evidence>
<dbReference type="Gene3D" id="3.30.40.10">
    <property type="entry name" value="Zinc/RING finger domain, C3HC4 (zinc finger)"/>
    <property type="match status" value="1"/>
</dbReference>
<dbReference type="Proteomes" id="UP000242287">
    <property type="component" value="Unassembled WGS sequence"/>
</dbReference>
<feature type="region of interest" description="Disordered" evidence="5">
    <location>
        <begin position="103"/>
        <end position="180"/>
    </location>
</feature>
<evidence type="ECO:0000313" key="8">
    <source>
        <dbReference type="Proteomes" id="UP000242287"/>
    </source>
</evidence>
<keyword evidence="1" id="KW-0479">Metal-binding</keyword>
<feature type="compositionally biased region" description="Low complexity" evidence="5">
    <location>
        <begin position="151"/>
        <end position="174"/>
    </location>
</feature>
<feature type="region of interest" description="Disordered" evidence="5">
    <location>
        <begin position="774"/>
        <end position="842"/>
    </location>
</feature>
<keyword evidence="8" id="KW-1185">Reference proteome</keyword>
<evidence type="ECO:0000256" key="3">
    <source>
        <dbReference type="ARBA" id="ARBA00022833"/>
    </source>
</evidence>
<feature type="compositionally biased region" description="Polar residues" evidence="5">
    <location>
        <begin position="375"/>
        <end position="397"/>
    </location>
</feature>
<organism evidence="7 8">
    <name type="scientific">Amanita thiersii Skay4041</name>
    <dbReference type="NCBI Taxonomy" id="703135"/>
    <lineage>
        <taxon>Eukaryota</taxon>
        <taxon>Fungi</taxon>
        <taxon>Dikarya</taxon>
        <taxon>Basidiomycota</taxon>
        <taxon>Agaricomycotina</taxon>
        <taxon>Agaricomycetes</taxon>
        <taxon>Agaricomycetidae</taxon>
        <taxon>Agaricales</taxon>
        <taxon>Pluteineae</taxon>
        <taxon>Amanitaceae</taxon>
        <taxon>Amanita</taxon>
    </lineage>
</organism>
<feature type="region of interest" description="Disordered" evidence="5">
    <location>
        <begin position="476"/>
        <end position="499"/>
    </location>
</feature>
<dbReference type="InterPro" id="IPR013083">
    <property type="entry name" value="Znf_RING/FYVE/PHD"/>
</dbReference>
<feature type="region of interest" description="Disordered" evidence="5">
    <location>
        <begin position="522"/>
        <end position="626"/>
    </location>
</feature>
<sequence>MDQDMSDIPFSQPFDSPPSTSNLTDPITADEDTDMDVLPTDISRSEDSSSQPPSMIILGTSSEFGSELSSTVAQEAIMQAVNDEQNSFRTGFGDESRVLALTPITVEPRPAVFRSNNRRARVDDDEDEERDRRHPSQRISSAHGNRPTDISSPPQLQSSSPQSSPSRSQSRPLPSRLPPPFWIPAIPRLGYDNTTDPLRFFQHLVPTLHIPSNSMNPQADDNNTPPTNNSDPDSLPQNPTSNATTNPATTATPAPQVQAQEPNGGSGTNDPFGAPGFALFAETMARLGLLGAMLSLNNEAEAEDPERARKLVDGLEEVPVGLAKRLERVGGTDGGTNDRDSMCAICYDRLLDPEAGFGNDGGTVDKPQAKEENVQESACINDASTPSTSDKQPSTSEVEPRYPKIVTLPCAHAFHASCLIPWFSRPKQTTCPTCRFNLDPENLTRTRRRRARTTTAPLQPQSQAIAQDGSQLVVVPTTGDTDDATNPPAPDQNQSPTRPHIRIIDQLQIPIMFTAPPSFAPSIIGGARNHDMASQASRQPVGQTPDTRQETPNLQQPITDATTTSNGAGQTIATDDIGISTTSLPHAVSIPSMPSQNRAQPDPDSSTNSSTGNPATHPAPMRRDNNEEGTYVTIGIDMFFDGPVSPNDGNMMDIDGQGNGNGDATRRQPTFIPLHIGTGTGRTISEAMAQLFSGLGIPVGNRQTTNTQNTPVNTSGATSTSASGAASGASQNSPAETNDQNQQDRGVNMMVIPGIESLPFQMVSQLFGFGSPIPLRQRPSQSPSQGQSLGAMPALASSREGTQSSSRPELISSVLPLSNTDMQPSTGQTSPTTTNGGGTDGAQIPFARFFRDMGVPVMSTNIPMGTARAAEGDSPQVHVFPPLPPFLFRPDAPTSASAPSAPAEKKQWAPPPAPGPTLRQRVEKKEREAGLRCHDVSCGIGPSDDDPFVSVTEVSMKQLSLQSLNGDGSESDPKTSCPHTFHPSCLVSTERVASRGADTPVVGDNVEVSCSVCRSVGRVSKKDWEEGALTLS</sequence>
<dbReference type="OrthoDB" id="8062037at2759"/>
<keyword evidence="2 4" id="KW-0863">Zinc-finger</keyword>
<feature type="region of interest" description="Disordered" evidence="5">
    <location>
        <begin position="211"/>
        <end position="271"/>
    </location>
</feature>
<feature type="compositionally biased region" description="Low complexity" evidence="5">
    <location>
        <begin position="774"/>
        <end position="790"/>
    </location>
</feature>
<dbReference type="SMART" id="SM00184">
    <property type="entry name" value="RING"/>
    <property type="match status" value="1"/>
</dbReference>
<feature type="compositionally biased region" description="Low complexity" evidence="5">
    <location>
        <begin position="220"/>
        <end position="260"/>
    </location>
</feature>
<dbReference type="GO" id="GO:0008270">
    <property type="term" value="F:zinc ion binding"/>
    <property type="evidence" value="ECO:0007669"/>
    <property type="project" value="UniProtKB-KW"/>
</dbReference>
<dbReference type="Pfam" id="PF13639">
    <property type="entry name" value="zf-RING_2"/>
    <property type="match status" value="1"/>
</dbReference>
<feature type="region of interest" description="Disordered" evidence="5">
    <location>
        <begin position="700"/>
        <end position="744"/>
    </location>
</feature>
<dbReference type="AlphaFoldDB" id="A0A2A9NTV3"/>
<accession>A0A2A9NTV3</accession>